<evidence type="ECO:0000313" key="1">
    <source>
        <dbReference type="Proteomes" id="UP000887565"/>
    </source>
</evidence>
<dbReference type="Proteomes" id="UP000887565">
    <property type="component" value="Unplaced"/>
</dbReference>
<keyword evidence="1" id="KW-1185">Reference proteome</keyword>
<name>A0A915IJC4_ROMCU</name>
<dbReference type="WBParaSite" id="nRc.2.0.1.t13482-RA">
    <property type="protein sequence ID" value="nRc.2.0.1.t13482-RA"/>
    <property type="gene ID" value="nRc.2.0.1.g13482"/>
</dbReference>
<protein>
    <submittedName>
        <fullName evidence="2">Uncharacterized protein</fullName>
    </submittedName>
</protein>
<evidence type="ECO:0000313" key="2">
    <source>
        <dbReference type="WBParaSite" id="nRc.2.0.1.t13482-RA"/>
    </source>
</evidence>
<reference evidence="2" key="1">
    <citation type="submission" date="2022-11" db="UniProtKB">
        <authorList>
            <consortium name="WormBaseParasite"/>
        </authorList>
    </citation>
    <scope>IDENTIFICATION</scope>
</reference>
<sequence>MVEECEESDYVVEIEDEIPSIWNEEVTMESRMPRINHPQIQTTMAKSSLMDIERSMIIAATFGNVHPTAARQSSPAVSICSTAMQLFQTSQPCTNGYLDANMMYTASVENYATNTTLQTPPLNCQQCVLDLQHQQEV</sequence>
<accession>A0A915IJC4</accession>
<dbReference type="AlphaFoldDB" id="A0A915IJC4"/>
<organism evidence="1 2">
    <name type="scientific">Romanomermis culicivorax</name>
    <name type="common">Nematode worm</name>
    <dbReference type="NCBI Taxonomy" id="13658"/>
    <lineage>
        <taxon>Eukaryota</taxon>
        <taxon>Metazoa</taxon>
        <taxon>Ecdysozoa</taxon>
        <taxon>Nematoda</taxon>
        <taxon>Enoplea</taxon>
        <taxon>Dorylaimia</taxon>
        <taxon>Mermithida</taxon>
        <taxon>Mermithoidea</taxon>
        <taxon>Mermithidae</taxon>
        <taxon>Romanomermis</taxon>
    </lineage>
</organism>
<proteinExistence type="predicted"/>